<keyword evidence="2" id="KW-0472">Membrane</keyword>
<dbReference type="Gene3D" id="1.10.555.10">
    <property type="entry name" value="Rho GTPase activation protein"/>
    <property type="match status" value="1"/>
</dbReference>
<name>A0ABD2QDH1_9PLAT</name>
<reference evidence="3 4" key="1">
    <citation type="submission" date="2024-11" db="EMBL/GenBank/DDBJ databases">
        <title>Adaptive evolution of stress response genes in parasites aligns with host niche diversity.</title>
        <authorList>
            <person name="Hahn C."/>
            <person name="Resl P."/>
        </authorList>
    </citation>
    <scope>NUCLEOTIDE SEQUENCE [LARGE SCALE GENOMIC DNA]</scope>
    <source>
        <strain evidence="3">EGGRZ-B1_66</strain>
        <tissue evidence="3">Body</tissue>
    </source>
</reference>
<evidence type="ECO:0000256" key="1">
    <source>
        <dbReference type="SAM" id="MobiDB-lite"/>
    </source>
</evidence>
<dbReference type="SUPFAM" id="SSF48350">
    <property type="entry name" value="GTPase activation domain, GAP"/>
    <property type="match status" value="1"/>
</dbReference>
<dbReference type="InterPro" id="IPR008936">
    <property type="entry name" value="Rho_GTPase_activation_prot"/>
</dbReference>
<sequence>MMLQKAALLGASINNEEAWQLVALYQQSDPNEFLSTIHAILASFLDLTQDHFEEAGFPLCTRTLPDASFRPFVDNSDLDTSADEADDHFSKQSFIFENHTAPIIHGNSSNQDRRRPLLMEKNSLIQDSSLLPSFCKPDSQSSTPKSSHSNSGDVTSFLPPPTKRPLFAFSHQSMRPASAAFDSALPKNASYSRICRYLMDYMLANKSELITLRVILLRLAVCNLRPGNQLRIKELEQRLHLIINDIDYCRMEEPTPPSELPELIFSLDRSRPTPKRLVMYQEFEQFSPYDLACLLIKYVPKCCVLSDRKSGKCLLPESISELLFMATKLQYSLNQADASEDWMEILCQARQMLAYRVAIQLLLPRPERKLLLKLLQLFKSVTNHIESHMSAQSIAICVSMAIFGSPTEFETLDQNDELTLRLRIDTLTNLIKLANDLQALPGIVYTNVRQNLRAKVGHSPVRKSARRLNDVPQYARVKYGVNPITCKPPLQVSLPIIIYETCYFMGLLLTALFAFFQQRSISVSAKTVKFGSQTRIPATSTTMTTSVKAEAKSTKLKEAFRNWRKVKNSNPLQKAKSSIQLKRKHVVDS</sequence>
<feature type="region of interest" description="Disordered" evidence="1">
    <location>
        <begin position="135"/>
        <end position="156"/>
    </location>
</feature>
<dbReference type="EMBL" id="JBJKFK010000364">
    <property type="protein sequence ID" value="KAL3317569.1"/>
    <property type="molecule type" value="Genomic_DNA"/>
</dbReference>
<protein>
    <recommendedName>
        <fullName evidence="5">Rho-GAP domain-containing protein</fullName>
    </recommendedName>
</protein>
<evidence type="ECO:0000313" key="4">
    <source>
        <dbReference type="Proteomes" id="UP001626550"/>
    </source>
</evidence>
<dbReference type="AlphaFoldDB" id="A0ABD2QDH1"/>
<evidence type="ECO:0000313" key="3">
    <source>
        <dbReference type="EMBL" id="KAL3317569.1"/>
    </source>
</evidence>
<evidence type="ECO:0000256" key="2">
    <source>
        <dbReference type="SAM" id="Phobius"/>
    </source>
</evidence>
<evidence type="ECO:0008006" key="5">
    <source>
        <dbReference type="Google" id="ProtNLM"/>
    </source>
</evidence>
<feature type="transmembrane region" description="Helical" evidence="2">
    <location>
        <begin position="496"/>
        <end position="516"/>
    </location>
</feature>
<gene>
    <name evidence="3" type="ORF">Ciccas_003781</name>
</gene>
<proteinExistence type="predicted"/>
<keyword evidence="4" id="KW-1185">Reference proteome</keyword>
<organism evidence="3 4">
    <name type="scientific">Cichlidogyrus casuarinus</name>
    <dbReference type="NCBI Taxonomy" id="1844966"/>
    <lineage>
        <taxon>Eukaryota</taxon>
        <taxon>Metazoa</taxon>
        <taxon>Spiralia</taxon>
        <taxon>Lophotrochozoa</taxon>
        <taxon>Platyhelminthes</taxon>
        <taxon>Monogenea</taxon>
        <taxon>Monopisthocotylea</taxon>
        <taxon>Dactylogyridea</taxon>
        <taxon>Ancyrocephalidae</taxon>
        <taxon>Cichlidogyrus</taxon>
    </lineage>
</organism>
<keyword evidence="2" id="KW-1133">Transmembrane helix</keyword>
<feature type="compositionally biased region" description="Polar residues" evidence="1">
    <location>
        <begin position="138"/>
        <end position="154"/>
    </location>
</feature>
<accession>A0ABD2QDH1</accession>
<dbReference type="Proteomes" id="UP001626550">
    <property type="component" value="Unassembled WGS sequence"/>
</dbReference>
<comment type="caution">
    <text evidence="3">The sequence shown here is derived from an EMBL/GenBank/DDBJ whole genome shotgun (WGS) entry which is preliminary data.</text>
</comment>
<keyword evidence="2" id="KW-0812">Transmembrane</keyword>